<dbReference type="InterPro" id="IPR011990">
    <property type="entry name" value="TPR-like_helical_dom_sf"/>
</dbReference>
<dbReference type="Proteomes" id="UP001500456">
    <property type="component" value="Unassembled WGS sequence"/>
</dbReference>
<dbReference type="SUPFAM" id="SSF46894">
    <property type="entry name" value="C-terminal effector domain of the bipartite response regulators"/>
    <property type="match status" value="1"/>
</dbReference>
<dbReference type="InterPro" id="IPR000792">
    <property type="entry name" value="Tscrpt_reg_LuxR_C"/>
</dbReference>
<feature type="compositionally biased region" description="Low complexity" evidence="4">
    <location>
        <begin position="373"/>
        <end position="383"/>
    </location>
</feature>
<dbReference type="PROSITE" id="PS50043">
    <property type="entry name" value="HTH_LUXR_2"/>
    <property type="match status" value="1"/>
</dbReference>
<evidence type="ECO:0000256" key="4">
    <source>
        <dbReference type="SAM" id="MobiDB-lite"/>
    </source>
</evidence>
<organism evidence="6 7">
    <name type="scientific">Streptomyces plumbiresistens</name>
    <dbReference type="NCBI Taxonomy" id="511811"/>
    <lineage>
        <taxon>Bacteria</taxon>
        <taxon>Bacillati</taxon>
        <taxon>Actinomycetota</taxon>
        <taxon>Actinomycetes</taxon>
        <taxon>Kitasatosporales</taxon>
        <taxon>Streptomycetaceae</taxon>
        <taxon>Streptomyces</taxon>
    </lineage>
</organism>
<dbReference type="Gene3D" id="1.25.40.10">
    <property type="entry name" value="Tetratricopeptide repeat domain"/>
    <property type="match status" value="1"/>
</dbReference>
<comment type="caution">
    <text evidence="6">The sequence shown here is derived from an EMBL/GenBank/DDBJ whole genome shotgun (WGS) entry which is preliminary data.</text>
</comment>
<evidence type="ECO:0000313" key="6">
    <source>
        <dbReference type="EMBL" id="GAA4012273.1"/>
    </source>
</evidence>
<dbReference type="SMART" id="SM00421">
    <property type="entry name" value="HTH_LUXR"/>
    <property type="match status" value="1"/>
</dbReference>
<keyword evidence="2" id="KW-0238">DNA-binding</keyword>
<dbReference type="PROSITE" id="PS00622">
    <property type="entry name" value="HTH_LUXR_1"/>
    <property type="match status" value="1"/>
</dbReference>
<dbReference type="InterPro" id="IPR036388">
    <property type="entry name" value="WH-like_DNA-bd_sf"/>
</dbReference>
<feature type="region of interest" description="Disordered" evidence="4">
    <location>
        <begin position="373"/>
        <end position="398"/>
    </location>
</feature>
<dbReference type="Gene3D" id="1.10.10.10">
    <property type="entry name" value="Winged helix-like DNA-binding domain superfamily/Winged helix DNA-binding domain"/>
    <property type="match status" value="1"/>
</dbReference>
<dbReference type="EMBL" id="BAAAZX010000020">
    <property type="protein sequence ID" value="GAA4012273.1"/>
    <property type="molecule type" value="Genomic_DNA"/>
</dbReference>
<dbReference type="PRINTS" id="PR00038">
    <property type="entry name" value="HTHLUXR"/>
</dbReference>
<feature type="compositionally biased region" description="Low complexity" evidence="4">
    <location>
        <begin position="20"/>
        <end position="31"/>
    </location>
</feature>
<dbReference type="InterPro" id="IPR016032">
    <property type="entry name" value="Sig_transdc_resp-reg_C-effctor"/>
</dbReference>
<feature type="compositionally biased region" description="Basic and acidic residues" evidence="4">
    <location>
        <begin position="385"/>
        <end position="395"/>
    </location>
</feature>
<accession>A0ABP7SIY4</accession>
<dbReference type="PANTHER" id="PTHR44688">
    <property type="entry name" value="DNA-BINDING TRANSCRIPTIONAL ACTIVATOR DEVR_DOSR"/>
    <property type="match status" value="1"/>
</dbReference>
<feature type="domain" description="HTH luxR-type" evidence="5">
    <location>
        <begin position="537"/>
        <end position="602"/>
    </location>
</feature>
<dbReference type="SUPFAM" id="SSF48452">
    <property type="entry name" value="TPR-like"/>
    <property type="match status" value="1"/>
</dbReference>
<evidence type="ECO:0000259" key="5">
    <source>
        <dbReference type="PROSITE" id="PS50043"/>
    </source>
</evidence>
<keyword evidence="1" id="KW-0805">Transcription regulation</keyword>
<keyword evidence="3" id="KW-0804">Transcription</keyword>
<evidence type="ECO:0000256" key="2">
    <source>
        <dbReference type="ARBA" id="ARBA00023125"/>
    </source>
</evidence>
<proteinExistence type="predicted"/>
<protein>
    <submittedName>
        <fullName evidence="6">LuxR C-terminal-related transcriptional regulator</fullName>
    </submittedName>
</protein>
<evidence type="ECO:0000256" key="1">
    <source>
        <dbReference type="ARBA" id="ARBA00023015"/>
    </source>
</evidence>
<dbReference type="RefSeq" id="WP_425587706.1">
    <property type="nucleotide sequence ID" value="NZ_BAAAZX010000020.1"/>
</dbReference>
<feature type="compositionally biased region" description="Low complexity" evidence="4">
    <location>
        <begin position="1"/>
        <end position="12"/>
    </location>
</feature>
<dbReference type="PANTHER" id="PTHR44688:SF16">
    <property type="entry name" value="DNA-BINDING TRANSCRIPTIONAL ACTIVATOR DEVR_DOSR"/>
    <property type="match status" value="1"/>
</dbReference>
<feature type="region of interest" description="Disordered" evidence="4">
    <location>
        <begin position="1"/>
        <end position="31"/>
    </location>
</feature>
<reference evidence="7" key="1">
    <citation type="journal article" date="2019" name="Int. J. Syst. Evol. Microbiol.">
        <title>The Global Catalogue of Microorganisms (GCM) 10K type strain sequencing project: providing services to taxonomists for standard genome sequencing and annotation.</title>
        <authorList>
            <consortium name="The Broad Institute Genomics Platform"/>
            <consortium name="The Broad Institute Genome Sequencing Center for Infectious Disease"/>
            <person name="Wu L."/>
            <person name="Ma J."/>
        </authorList>
    </citation>
    <scope>NUCLEOTIDE SEQUENCE [LARGE SCALE GENOMIC DNA]</scope>
    <source>
        <strain evidence="7">JCM 16924</strain>
    </source>
</reference>
<gene>
    <name evidence="6" type="ORF">GCM10022232_62630</name>
</gene>
<sequence>MADQTTGTGQRLGRTREQTSEQAADASAATAAPEALRQAREAVAREAWADAYRLLGGIDPARLAPDDFAALADAAWWTSRVEESITARMRAYSGYAAAGADRQAGYCAWMLFYEHQLAGRTAVAAGWLRRARQHLQDRTECAEQCYLAWMEAEAAQERGAFDEAMASARRMAGIARRCADPDLYAMSVQVQAGILLAQGRVVDGLDLLDDAMCSAMAGELSSFFTGWIYCLGLQRCMACADLERAAEWTDAAMRWCASMPAENNFRGLCRVHRVEVLELRGAWPQALTEATRTCEELLPYEGRIAAEAFYLAGDIQRRRGDLAAAEAAYARAHGLGRDPQPGLALLRLAQGKADAAAAALRLALASEAGEAGEAGVAAPAGEPGEADRPGPDDGNSRLGRSRLLAAQAEVSLALGRLDQARAAAEELQVLARDWQRRCGSEATVLHALAASAGGALAFAARDVDGALPLLRRALELWLALGVPYEAAQVRMTLAAADRSAGDEDGARMELRAARDTFARLGAAPDARRAAALLDSVRPHRPGALTEREVQVLRLVAAGWTNRSIAAELVISEHTVARHLNNIFAKLDVSSRAAATAYAYTHGLV</sequence>
<dbReference type="CDD" id="cd06170">
    <property type="entry name" value="LuxR_C_like"/>
    <property type="match status" value="1"/>
</dbReference>
<evidence type="ECO:0000313" key="7">
    <source>
        <dbReference type="Proteomes" id="UP001500456"/>
    </source>
</evidence>
<dbReference type="Pfam" id="PF00196">
    <property type="entry name" value="GerE"/>
    <property type="match status" value="1"/>
</dbReference>
<name>A0ABP7SIY4_9ACTN</name>
<evidence type="ECO:0000256" key="3">
    <source>
        <dbReference type="ARBA" id="ARBA00023163"/>
    </source>
</evidence>
<keyword evidence="7" id="KW-1185">Reference proteome</keyword>